<dbReference type="PANTHER" id="PTHR23423">
    <property type="entry name" value="ORGANIC SOLUTE TRANSPORTER-RELATED"/>
    <property type="match status" value="1"/>
</dbReference>
<organism evidence="6 7">
    <name type="scientific">Pleomassaria siparia CBS 279.74</name>
    <dbReference type="NCBI Taxonomy" id="1314801"/>
    <lineage>
        <taxon>Eukaryota</taxon>
        <taxon>Fungi</taxon>
        <taxon>Dikarya</taxon>
        <taxon>Ascomycota</taxon>
        <taxon>Pezizomycotina</taxon>
        <taxon>Dothideomycetes</taxon>
        <taxon>Pleosporomycetidae</taxon>
        <taxon>Pleosporales</taxon>
        <taxon>Pleomassariaceae</taxon>
        <taxon>Pleomassaria</taxon>
    </lineage>
</organism>
<feature type="transmembrane region" description="Helical" evidence="5">
    <location>
        <begin position="164"/>
        <end position="187"/>
    </location>
</feature>
<keyword evidence="3 5" id="KW-1133">Transmembrane helix</keyword>
<name>A0A6G1KT99_9PLEO</name>
<dbReference type="AlphaFoldDB" id="A0A6G1KT99"/>
<evidence type="ECO:0000256" key="4">
    <source>
        <dbReference type="ARBA" id="ARBA00023136"/>
    </source>
</evidence>
<protein>
    <recommendedName>
        <fullName evidence="8">DUF300-domain-containing protein</fullName>
    </recommendedName>
</protein>
<keyword evidence="7" id="KW-1185">Reference proteome</keyword>
<feature type="transmembrane region" description="Helical" evidence="5">
    <location>
        <begin position="117"/>
        <end position="136"/>
    </location>
</feature>
<comment type="subcellular location">
    <subcellularLocation>
        <location evidence="1">Membrane</location>
        <topology evidence="1">Multi-pass membrane protein</topology>
    </subcellularLocation>
</comment>
<dbReference type="EMBL" id="MU005764">
    <property type="protein sequence ID" value="KAF2715547.1"/>
    <property type="molecule type" value="Genomic_DNA"/>
</dbReference>
<keyword evidence="4 5" id="KW-0472">Membrane</keyword>
<dbReference type="Proteomes" id="UP000799428">
    <property type="component" value="Unassembled WGS sequence"/>
</dbReference>
<dbReference type="OrthoDB" id="5348404at2759"/>
<feature type="transmembrane region" description="Helical" evidence="5">
    <location>
        <begin position="287"/>
        <end position="307"/>
    </location>
</feature>
<feature type="transmembrane region" description="Helical" evidence="5">
    <location>
        <begin position="88"/>
        <end position="105"/>
    </location>
</feature>
<dbReference type="GO" id="GO:0016020">
    <property type="term" value="C:membrane"/>
    <property type="evidence" value="ECO:0007669"/>
    <property type="project" value="UniProtKB-SubCell"/>
</dbReference>
<dbReference type="InterPro" id="IPR005178">
    <property type="entry name" value="Ostalpha/TMEM184C"/>
</dbReference>
<dbReference type="SMART" id="SM01417">
    <property type="entry name" value="Solute_trans_a"/>
    <property type="match status" value="1"/>
</dbReference>
<evidence type="ECO:0000256" key="1">
    <source>
        <dbReference type="ARBA" id="ARBA00004141"/>
    </source>
</evidence>
<feature type="transmembrane region" description="Helical" evidence="5">
    <location>
        <begin position="243"/>
        <end position="267"/>
    </location>
</feature>
<accession>A0A6G1KT99</accession>
<proteinExistence type="predicted"/>
<keyword evidence="2 5" id="KW-0812">Transmembrane</keyword>
<evidence type="ECO:0000256" key="2">
    <source>
        <dbReference type="ARBA" id="ARBA00022692"/>
    </source>
</evidence>
<reference evidence="6" key="1">
    <citation type="journal article" date="2020" name="Stud. Mycol.">
        <title>101 Dothideomycetes genomes: a test case for predicting lifestyles and emergence of pathogens.</title>
        <authorList>
            <person name="Haridas S."/>
            <person name="Albert R."/>
            <person name="Binder M."/>
            <person name="Bloem J."/>
            <person name="Labutti K."/>
            <person name="Salamov A."/>
            <person name="Andreopoulos B."/>
            <person name="Baker S."/>
            <person name="Barry K."/>
            <person name="Bills G."/>
            <person name="Bluhm B."/>
            <person name="Cannon C."/>
            <person name="Castanera R."/>
            <person name="Culley D."/>
            <person name="Daum C."/>
            <person name="Ezra D."/>
            <person name="Gonzalez J."/>
            <person name="Henrissat B."/>
            <person name="Kuo A."/>
            <person name="Liang C."/>
            <person name="Lipzen A."/>
            <person name="Lutzoni F."/>
            <person name="Magnuson J."/>
            <person name="Mondo S."/>
            <person name="Nolan M."/>
            <person name="Ohm R."/>
            <person name="Pangilinan J."/>
            <person name="Park H.-J."/>
            <person name="Ramirez L."/>
            <person name="Alfaro M."/>
            <person name="Sun H."/>
            <person name="Tritt A."/>
            <person name="Yoshinaga Y."/>
            <person name="Zwiers L.-H."/>
            <person name="Turgeon B."/>
            <person name="Goodwin S."/>
            <person name="Spatafora J."/>
            <person name="Crous P."/>
            <person name="Grigoriev I."/>
        </authorList>
    </citation>
    <scope>NUCLEOTIDE SEQUENCE</scope>
    <source>
        <strain evidence="6">CBS 279.74</strain>
    </source>
</reference>
<dbReference type="Pfam" id="PF03619">
    <property type="entry name" value="Solute_trans_a"/>
    <property type="match status" value="1"/>
</dbReference>
<evidence type="ECO:0000313" key="6">
    <source>
        <dbReference type="EMBL" id="KAF2715547.1"/>
    </source>
</evidence>
<gene>
    <name evidence="6" type="ORF">K504DRAFT_497422</name>
</gene>
<evidence type="ECO:0000256" key="3">
    <source>
        <dbReference type="ARBA" id="ARBA00022989"/>
    </source>
</evidence>
<sequence length="417" mass="47497">MSPYSSLNTLYSRSLFARDDSPPSNFTCARPKANEHGELLSLGITFKSLMVYITAACLILTAMSTIILSSKHLLQYTVPKQQKQIVRIIFMPFFFSVLSLFSVLYEEKSIYLKPITQVYEAFCVAAIFFLFLEYVCPEEAKRPAYFTQVENQDKKGNVIPGGSLLWYNRTWVAILQFPLIKTILTVVEISTQAANVYCANSLSPKYAHLWVILIDTFIISGALTALFRFYGRLKPEFDPKHHALAKLATFKGMLIFLFFLDIIFGFLNGKTFKPSAKFTYNDLYYGLPMMLTAVMALIFSLSFHWSFGTRVYRDERSGPGRLPFMRAALDAANLMDLLRGIYIAFVKRSPDGVRSPGTYQGWVPGGLRRQRTLELNGPMFGPARVPEAYRGFLERAGRSRGSSRWEEDTRKEPRNMV</sequence>
<feature type="transmembrane region" description="Helical" evidence="5">
    <location>
        <begin position="207"/>
        <end position="231"/>
    </location>
</feature>
<evidence type="ECO:0000313" key="7">
    <source>
        <dbReference type="Proteomes" id="UP000799428"/>
    </source>
</evidence>
<evidence type="ECO:0008006" key="8">
    <source>
        <dbReference type="Google" id="ProtNLM"/>
    </source>
</evidence>
<evidence type="ECO:0000256" key="5">
    <source>
        <dbReference type="SAM" id="Phobius"/>
    </source>
</evidence>
<feature type="transmembrane region" description="Helical" evidence="5">
    <location>
        <begin position="49"/>
        <end position="68"/>
    </location>
</feature>